<sequence>MAKTLTLEDIQTVPLGSGGITLNEIPVRDLGGNIIADGVNASLPPDTYKALKQHEDPIELLPADLQEVGRRVMDLQLDPANMAVRVKNSLYFSEKFGISMTQADIFSGEIAKQKWDIPNMSPEQIFAKIQETEDTLLKNQVGESFDLAPFSTFGKAFKQSLAGKPAAAVRGVTVFTGEAGEGPIVLGVDIDKMLNKASDFFENLRDQEDRREIDIKIAGKLWPVNEGEPWWKLSTKQIPEAINAWAANISDQIPLMLLTLAGRATGGIIATPAAAKLSAAVALVTGGPDPTDVVTVPVVAAATIALGKHLGGMAPMVSIEAAGFMDYANELGLDKDIAEKYARWYGPISGLIEYSQQIFRLKAFSGLAEKAQQQLLFEIIKKVGGLSIIEGLEELSQESLQNHLIGKAIDEQKLRNPEFATKKPRLFEGGGRAFAIGTGVSLFTQGSGRATRRSISFVSDAVQAKTDKTTIELAESPARELIRIEIEKNVIEAEKTETAKGVSEDIETKIQEVAPVTEQVPVELTEQEAADKLGTTLEQIRFNNELRDRLNKNKIIITDDIRAEFKAESKKGPGLTKAEQAILTPEQQRQARFAQTEGEKVGFKQAEKESREQARREVSKIQAAKKLTAQLQKTAKALIDAFVVDKDTKNLLKAKLKSDVKTAEDLKPFMDSVTEGIEEAERKGKVKDIIKATKRIKPDKMRKPFGNAARKLLDSFKVGKKRVETQIKISDLLDYARQVIDTVAPDSIAAVEAQDMIDRLQNERAKTIGIRDLDSQSLQQILDTLTSLETMDAQESSIITEEQAKEVESRRETLKTDARANSRPINENETIGQKIGRSVKNFIANGHGNLESVSDNISGGIAGTIDLWLKSKKNLTAFVYDVINKGVDEQTKYARKVRNVYRAVLKKHGVTKETVKKWFEDSHVFEMKDGKGNKKSFSFTTNELMSIFMHTRNQHNLDVLRENGMNRFLPGKRTVEIRGFTNELLDRMTESLTARQKAVAKDIGTQLMDGSNKVAINKTSQSLEGRDIAIVIHYWPARRAIVRDIAGKKLEGVQKLIESLGIFKERTGTGNPLRMSGFFETVYNTNKQTAAYVGLAPALRDAKSVLSVDVREEYIRNGWGKEISVIEEFIRRIEDNAPQVSQLDTVVKRLVGKFARSRFALNVKIWVRQQVSSLLTFAYVDAKHIRAFRGVATAEDIASIKELSPQIGARFESFRFDRDIGDASLENELEEYLTGELSLKDSFLLGMKYFDTNAIVDLYRASLSEIADARPDLDQNSQEFKDLLKSRFEWLVRHTQPVWHVKDRSLLGSDPRPLVRALTMFMSQREQMVRMVTGASVEFSNSNKDTVAQLRLAKVYGAVGLNIAMFTMYNAAWALLVRKKKKTILDIGSEFVQNMFGNLFFGRYAAEIIRVTTNKVQGKGFGQVSFEAAPVRLLQTGGNGLVNLSAAAFHFITGDIYLAGPNRNQEKWKNELLVAIDNLIDFTSGVTGLPYVGPKDIVSGIKTWGEEIDFEDEVTTGRFR</sequence>
<keyword evidence="1" id="KW-0812">Transmembrane</keyword>
<accession>A0A0F9PD24</accession>
<evidence type="ECO:0000313" key="2">
    <source>
        <dbReference type="EMBL" id="KKN28064.1"/>
    </source>
</evidence>
<dbReference type="EMBL" id="LAZR01002592">
    <property type="protein sequence ID" value="KKN28064.1"/>
    <property type="molecule type" value="Genomic_DNA"/>
</dbReference>
<gene>
    <name evidence="2" type="ORF">LCGC14_0858150</name>
</gene>
<keyword evidence="1" id="KW-0472">Membrane</keyword>
<comment type="caution">
    <text evidence="2">The sequence shown here is derived from an EMBL/GenBank/DDBJ whole genome shotgun (WGS) entry which is preliminary data.</text>
</comment>
<evidence type="ECO:0000256" key="1">
    <source>
        <dbReference type="SAM" id="Phobius"/>
    </source>
</evidence>
<keyword evidence="1" id="KW-1133">Transmembrane helix</keyword>
<reference evidence="2" key="1">
    <citation type="journal article" date="2015" name="Nature">
        <title>Complex archaea that bridge the gap between prokaryotes and eukaryotes.</title>
        <authorList>
            <person name="Spang A."/>
            <person name="Saw J.H."/>
            <person name="Jorgensen S.L."/>
            <person name="Zaremba-Niedzwiedzka K."/>
            <person name="Martijn J."/>
            <person name="Lind A.E."/>
            <person name="van Eijk R."/>
            <person name="Schleper C."/>
            <person name="Guy L."/>
            <person name="Ettema T.J."/>
        </authorList>
    </citation>
    <scope>NUCLEOTIDE SEQUENCE</scope>
</reference>
<proteinExistence type="predicted"/>
<name>A0A0F9PD24_9ZZZZ</name>
<feature type="transmembrane region" description="Helical" evidence="1">
    <location>
        <begin position="1355"/>
        <end position="1376"/>
    </location>
</feature>
<protein>
    <submittedName>
        <fullName evidence="2">Uncharacterized protein</fullName>
    </submittedName>
</protein>
<organism evidence="2">
    <name type="scientific">marine sediment metagenome</name>
    <dbReference type="NCBI Taxonomy" id="412755"/>
    <lineage>
        <taxon>unclassified sequences</taxon>
        <taxon>metagenomes</taxon>
        <taxon>ecological metagenomes</taxon>
    </lineage>
</organism>